<keyword evidence="2" id="KW-0690">Ribosome biogenesis</keyword>
<feature type="non-terminal residue" evidence="10">
    <location>
        <position position="583"/>
    </location>
</feature>
<dbReference type="InterPro" id="IPR053826">
    <property type="entry name" value="WDR75"/>
</dbReference>
<feature type="domain" description="WD repeat-containing protein 75 second beta-propeller" evidence="9">
    <location>
        <begin position="257"/>
        <end position="550"/>
    </location>
</feature>
<dbReference type="GO" id="GO:0003723">
    <property type="term" value="F:RNA binding"/>
    <property type="evidence" value="ECO:0007669"/>
    <property type="project" value="InterPro"/>
</dbReference>
<dbReference type="InterPro" id="IPR001680">
    <property type="entry name" value="WD40_rpt"/>
</dbReference>
<name>A0A9N9I8N7_9GLOM</name>
<keyword evidence="11" id="KW-1185">Reference proteome</keyword>
<keyword evidence="6" id="KW-0804">Transcription</keyword>
<dbReference type="InterPro" id="IPR015943">
    <property type="entry name" value="WD40/YVTN_repeat-like_dom_sf"/>
</dbReference>
<evidence type="ECO:0000256" key="2">
    <source>
        <dbReference type="ARBA" id="ARBA00022517"/>
    </source>
</evidence>
<organism evidence="10 11">
    <name type="scientific">Acaulospora morrowiae</name>
    <dbReference type="NCBI Taxonomy" id="94023"/>
    <lineage>
        <taxon>Eukaryota</taxon>
        <taxon>Fungi</taxon>
        <taxon>Fungi incertae sedis</taxon>
        <taxon>Mucoromycota</taxon>
        <taxon>Glomeromycotina</taxon>
        <taxon>Glomeromycetes</taxon>
        <taxon>Diversisporales</taxon>
        <taxon>Acaulosporaceae</taxon>
        <taxon>Acaulospora</taxon>
    </lineage>
</organism>
<dbReference type="PANTHER" id="PTHR44215:SF1">
    <property type="entry name" value="WD REPEAT-CONTAINING PROTEIN 75"/>
    <property type="match status" value="1"/>
</dbReference>
<dbReference type="Gene3D" id="2.130.10.10">
    <property type="entry name" value="YVTN repeat-like/Quinoprotein amine dehydrogenase"/>
    <property type="match status" value="3"/>
</dbReference>
<evidence type="ECO:0000256" key="1">
    <source>
        <dbReference type="ARBA" id="ARBA00004604"/>
    </source>
</evidence>
<comment type="caution">
    <text evidence="10">The sequence shown here is derived from an EMBL/GenBank/DDBJ whole genome shotgun (WGS) entry which is preliminary data.</text>
</comment>
<dbReference type="SMART" id="SM00320">
    <property type="entry name" value="WD40"/>
    <property type="match status" value="7"/>
</dbReference>
<keyword evidence="7" id="KW-0539">Nucleus</keyword>
<dbReference type="GO" id="GO:0032040">
    <property type="term" value="C:small-subunit processome"/>
    <property type="evidence" value="ECO:0007669"/>
    <property type="project" value="InterPro"/>
</dbReference>
<dbReference type="SUPFAM" id="SSF117289">
    <property type="entry name" value="Nucleoporin domain"/>
    <property type="match status" value="1"/>
</dbReference>
<protein>
    <submittedName>
        <fullName evidence="10">1481_t:CDS:1</fullName>
    </submittedName>
</protein>
<dbReference type="PROSITE" id="PS50294">
    <property type="entry name" value="WD_REPEATS_REGION"/>
    <property type="match status" value="1"/>
</dbReference>
<feature type="repeat" description="WD" evidence="8">
    <location>
        <begin position="155"/>
        <end position="196"/>
    </location>
</feature>
<keyword evidence="4 8" id="KW-0853">WD repeat</keyword>
<proteinExistence type="predicted"/>
<dbReference type="GO" id="GO:0045943">
    <property type="term" value="P:positive regulation of transcription by RNA polymerase I"/>
    <property type="evidence" value="ECO:0007669"/>
    <property type="project" value="InterPro"/>
</dbReference>
<evidence type="ECO:0000256" key="3">
    <source>
        <dbReference type="ARBA" id="ARBA00022552"/>
    </source>
</evidence>
<dbReference type="EMBL" id="CAJVPV010023998">
    <property type="protein sequence ID" value="CAG8725295.1"/>
    <property type="molecule type" value="Genomic_DNA"/>
</dbReference>
<dbReference type="AlphaFoldDB" id="A0A9N9I8N7"/>
<reference evidence="10" key="1">
    <citation type="submission" date="2021-06" db="EMBL/GenBank/DDBJ databases">
        <authorList>
            <person name="Kallberg Y."/>
            <person name="Tangrot J."/>
            <person name="Rosling A."/>
        </authorList>
    </citation>
    <scope>NUCLEOTIDE SEQUENCE</scope>
    <source>
        <strain evidence="10">CL551</strain>
    </source>
</reference>
<evidence type="ECO:0000313" key="11">
    <source>
        <dbReference type="Proteomes" id="UP000789342"/>
    </source>
</evidence>
<dbReference type="SUPFAM" id="SSF82171">
    <property type="entry name" value="DPP6 N-terminal domain-like"/>
    <property type="match status" value="1"/>
</dbReference>
<evidence type="ECO:0000256" key="7">
    <source>
        <dbReference type="ARBA" id="ARBA00023242"/>
    </source>
</evidence>
<feature type="non-terminal residue" evidence="10">
    <location>
        <position position="1"/>
    </location>
</feature>
<sequence length="583" mass="66351">EYELGVPIYRMVILASCPDQFFVVTGQPKRSLEKKKAYIMKQKYVLLHFKFDSKDKKPKTQVICKSEHDCTGLDASADGEFLVITFIRTIRVIKLNLIQDPNRSKWPKYEHSKRITCVAVHPEKSCISIGDDMGKITYWYCLNEKQIQDPVISTVHWHSHKVNHIAFTNDGSHLLSGGEEAVLVIWQVETGYKTFLPRLGSEILFVSISPDQSLYAIGFLDNSIKIYSAINSEIKQAIQGLKYARSNSTTNPLSTGLVIEPKNHHVVLNGIPGTIQFYNAYTDRHVMEFEVSSRNLVSRTFKKEVTYHHVCHVAFSSNGNWMATIDSRDDGETTPELYLKFWQFDSSSQTYVLNTRVDRPHLRSIVSLSYQHGSGDSYPIFVTTGLDNKFKVWRINTENKKSKNSEGSYRQYTPSTAAFSHDGSILAIAYGSIVTLWDSRLNVVNCVLPIIPNNEMVNHLVFTKNAPFLVAATKKHLYVWNLLTCTIWWSYKFEVHHLAADPENSSFVVASNHEQLQECTFLIFDPKSCIPIVVHNAKDVVEAIAYLPKRLDNTDSSSGPLQSQIIYLNQKYDMLTIGDKVEK</sequence>
<dbReference type="Pfam" id="PF23869">
    <property type="entry name" value="Beta-prop_WDR75_1st"/>
    <property type="match status" value="1"/>
</dbReference>
<dbReference type="GO" id="GO:2000234">
    <property type="term" value="P:positive regulation of rRNA processing"/>
    <property type="evidence" value="ECO:0007669"/>
    <property type="project" value="TreeGrafter"/>
</dbReference>
<comment type="subcellular location">
    <subcellularLocation>
        <location evidence="1">Nucleus</location>
        <location evidence="1">Nucleolus</location>
    </subcellularLocation>
</comment>
<evidence type="ECO:0000256" key="8">
    <source>
        <dbReference type="PROSITE-ProRule" id="PRU00221"/>
    </source>
</evidence>
<evidence type="ECO:0000256" key="6">
    <source>
        <dbReference type="ARBA" id="ARBA00023163"/>
    </source>
</evidence>
<dbReference type="InterPro" id="IPR057644">
    <property type="entry name" value="Beta-prop_WDR75_2nd"/>
</dbReference>
<evidence type="ECO:0000259" key="9">
    <source>
        <dbReference type="Pfam" id="PF23769"/>
    </source>
</evidence>
<dbReference type="GO" id="GO:0006364">
    <property type="term" value="P:rRNA processing"/>
    <property type="evidence" value="ECO:0007669"/>
    <property type="project" value="UniProtKB-KW"/>
</dbReference>
<gene>
    <name evidence="10" type="ORF">AMORRO_LOCUS13614</name>
</gene>
<accession>A0A9N9I8N7</accession>
<dbReference type="PANTHER" id="PTHR44215">
    <property type="entry name" value="WD REPEAT-CONTAINING PROTEIN 75"/>
    <property type="match status" value="1"/>
</dbReference>
<keyword evidence="3" id="KW-0698">rRNA processing</keyword>
<evidence type="ECO:0000256" key="5">
    <source>
        <dbReference type="ARBA" id="ARBA00022737"/>
    </source>
</evidence>
<dbReference type="Pfam" id="PF23769">
    <property type="entry name" value="Beta-prop_WDR75_2nd"/>
    <property type="match status" value="1"/>
</dbReference>
<dbReference type="PROSITE" id="PS50082">
    <property type="entry name" value="WD_REPEATS_2"/>
    <property type="match status" value="1"/>
</dbReference>
<evidence type="ECO:0000256" key="4">
    <source>
        <dbReference type="ARBA" id="ARBA00022574"/>
    </source>
</evidence>
<evidence type="ECO:0000313" key="10">
    <source>
        <dbReference type="EMBL" id="CAG8725295.1"/>
    </source>
</evidence>
<dbReference type="OrthoDB" id="4096at2759"/>
<keyword evidence="5" id="KW-0677">Repeat</keyword>
<dbReference type="Proteomes" id="UP000789342">
    <property type="component" value="Unassembled WGS sequence"/>
</dbReference>